<evidence type="ECO:0000256" key="3">
    <source>
        <dbReference type="ARBA" id="ARBA00019114"/>
    </source>
</evidence>
<keyword evidence="7" id="KW-0235">DNA replication</keyword>
<dbReference type="EMBL" id="FCNV02000001">
    <property type="protein sequence ID" value="SAL17642.1"/>
    <property type="molecule type" value="Genomic_DNA"/>
</dbReference>
<dbReference type="GO" id="GO:0003676">
    <property type="term" value="F:nucleic acid binding"/>
    <property type="evidence" value="ECO:0007669"/>
    <property type="project" value="InterPro"/>
</dbReference>
<evidence type="ECO:0000259" key="11">
    <source>
        <dbReference type="SMART" id="SM00481"/>
    </source>
</evidence>
<dbReference type="Pfam" id="PF17657">
    <property type="entry name" value="DNA_pol3_finger"/>
    <property type="match status" value="1"/>
</dbReference>
<dbReference type="Gene3D" id="3.20.20.140">
    <property type="entry name" value="Metal-dependent hydrolases"/>
    <property type="match status" value="1"/>
</dbReference>
<evidence type="ECO:0000256" key="6">
    <source>
        <dbReference type="ARBA" id="ARBA00022695"/>
    </source>
</evidence>
<comment type="subcellular location">
    <subcellularLocation>
        <location evidence="1">Cytoplasm</location>
    </subcellularLocation>
</comment>
<dbReference type="SMART" id="SM00481">
    <property type="entry name" value="POLIIIAc"/>
    <property type="match status" value="1"/>
</dbReference>
<keyword evidence="4" id="KW-0963">Cytoplasm</keyword>
<evidence type="ECO:0000256" key="2">
    <source>
        <dbReference type="ARBA" id="ARBA00012417"/>
    </source>
</evidence>
<comment type="catalytic activity">
    <reaction evidence="9">
        <text>DNA(n) + a 2'-deoxyribonucleoside 5'-triphosphate = DNA(n+1) + diphosphate</text>
        <dbReference type="Rhea" id="RHEA:22508"/>
        <dbReference type="Rhea" id="RHEA-COMP:17339"/>
        <dbReference type="Rhea" id="RHEA-COMP:17340"/>
        <dbReference type="ChEBI" id="CHEBI:33019"/>
        <dbReference type="ChEBI" id="CHEBI:61560"/>
        <dbReference type="ChEBI" id="CHEBI:173112"/>
        <dbReference type="EC" id="2.7.7.7"/>
    </reaction>
</comment>
<evidence type="ECO:0000256" key="10">
    <source>
        <dbReference type="SAM" id="MobiDB-lite"/>
    </source>
</evidence>
<dbReference type="InterPro" id="IPR004365">
    <property type="entry name" value="NA-bd_OB_tRNA"/>
</dbReference>
<dbReference type="InterPro" id="IPR040982">
    <property type="entry name" value="DNA_pol3_finger"/>
</dbReference>
<dbReference type="PANTHER" id="PTHR32294:SF0">
    <property type="entry name" value="DNA POLYMERASE III SUBUNIT ALPHA"/>
    <property type="match status" value="1"/>
</dbReference>
<dbReference type="Gene3D" id="1.10.150.870">
    <property type="match status" value="1"/>
</dbReference>
<dbReference type="InterPro" id="IPR012340">
    <property type="entry name" value="NA-bd_OB-fold"/>
</dbReference>
<dbReference type="Pfam" id="PF02811">
    <property type="entry name" value="PHP"/>
    <property type="match status" value="1"/>
</dbReference>
<dbReference type="InterPro" id="IPR004013">
    <property type="entry name" value="PHP_dom"/>
</dbReference>
<accession>A0A658QSV1</accession>
<name>A0A658QSV1_9BURK</name>
<comment type="caution">
    <text evidence="12">The sequence shown here is derived from an EMBL/GenBank/DDBJ whole genome shotgun (WGS) entry which is preliminary data.</text>
</comment>
<dbReference type="InterPro" id="IPR029460">
    <property type="entry name" value="DNAPol_HHH"/>
</dbReference>
<feature type="region of interest" description="Disordered" evidence="10">
    <location>
        <begin position="1102"/>
        <end position="1125"/>
    </location>
</feature>
<dbReference type="GO" id="GO:0005737">
    <property type="term" value="C:cytoplasm"/>
    <property type="evidence" value="ECO:0007669"/>
    <property type="project" value="UniProtKB-SubCell"/>
</dbReference>
<dbReference type="InterPro" id="IPR041931">
    <property type="entry name" value="DNA_pol3_alpha_thumb_dom"/>
</dbReference>
<evidence type="ECO:0000313" key="13">
    <source>
        <dbReference type="Proteomes" id="UP000198263"/>
    </source>
</evidence>
<dbReference type="InterPro" id="IPR003141">
    <property type="entry name" value="Pol/His_phosphatase_N"/>
</dbReference>
<evidence type="ECO:0000256" key="4">
    <source>
        <dbReference type="ARBA" id="ARBA00022490"/>
    </source>
</evidence>
<dbReference type="Gene3D" id="2.40.50.140">
    <property type="entry name" value="Nucleic acid-binding proteins"/>
    <property type="match status" value="1"/>
</dbReference>
<dbReference type="Proteomes" id="UP000198263">
    <property type="component" value="Unassembled WGS sequence"/>
</dbReference>
<dbReference type="GO" id="GO:0006260">
    <property type="term" value="P:DNA replication"/>
    <property type="evidence" value="ECO:0007669"/>
    <property type="project" value="UniProtKB-KW"/>
</dbReference>
<dbReference type="Pfam" id="PF20914">
    <property type="entry name" value="DNA_pol_IIIA_C"/>
    <property type="match status" value="1"/>
</dbReference>
<dbReference type="EC" id="2.7.7.7" evidence="2"/>
<evidence type="ECO:0000256" key="7">
    <source>
        <dbReference type="ARBA" id="ARBA00022705"/>
    </source>
</evidence>
<protein>
    <recommendedName>
        <fullName evidence="3">DNA polymerase III subunit alpha</fullName>
        <ecNumber evidence="2">2.7.7.7</ecNumber>
    </recommendedName>
</protein>
<feature type="domain" description="Polymerase/histidinol phosphatase N-terminal" evidence="11">
    <location>
        <begin position="10"/>
        <end position="77"/>
    </location>
</feature>
<dbReference type="GO" id="GO:0008408">
    <property type="term" value="F:3'-5' exonuclease activity"/>
    <property type="evidence" value="ECO:0007669"/>
    <property type="project" value="InterPro"/>
</dbReference>
<dbReference type="Pfam" id="PF14579">
    <property type="entry name" value="HHH_6"/>
    <property type="match status" value="1"/>
</dbReference>
<dbReference type="InterPro" id="IPR048472">
    <property type="entry name" value="DNA_pol_IIIA_C"/>
</dbReference>
<dbReference type="GO" id="GO:0003887">
    <property type="term" value="F:DNA-directed DNA polymerase activity"/>
    <property type="evidence" value="ECO:0007669"/>
    <property type="project" value="UniProtKB-KW"/>
</dbReference>
<keyword evidence="13" id="KW-1185">Reference proteome</keyword>
<organism evidence="12 13">
    <name type="scientific">Caballeronia concitans</name>
    <dbReference type="NCBI Taxonomy" id="1777133"/>
    <lineage>
        <taxon>Bacteria</taxon>
        <taxon>Pseudomonadati</taxon>
        <taxon>Pseudomonadota</taxon>
        <taxon>Betaproteobacteria</taxon>
        <taxon>Burkholderiales</taxon>
        <taxon>Burkholderiaceae</taxon>
        <taxon>Caballeronia</taxon>
    </lineage>
</organism>
<keyword evidence="6" id="KW-0548">Nucleotidyltransferase</keyword>
<dbReference type="InterPro" id="IPR004805">
    <property type="entry name" value="DnaE2/DnaE/PolC"/>
</dbReference>
<evidence type="ECO:0000256" key="5">
    <source>
        <dbReference type="ARBA" id="ARBA00022679"/>
    </source>
</evidence>
<dbReference type="Pfam" id="PF07733">
    <property type="entry name" value="DNA_pol3_alpha"/>
    <property type="match status" value="1"/>
</dbReference>
<reference evidence="12 13" key="1">
    <citation type="submission" date="2016-01" db="EMBL/GenBank/DDBJ databases">
        <authorList>
            <person name="Peeters C."/>
        </authorList>
    </citation>
    <scope>NUCLEOTIDE SEQUENCE [LARGE SCALE GENOMIC DNA]</scope>
    <source>
        <strain evidence="12">LMG 29315</strain>
    </source>
</reference>
<gene>
    <name evidence="12" type="ORF">AWB72_01106</name>
</gene>
<evidence type="ECO:0000313" key="12">
    <source>
        <dbReference type="EMBL" id="SAL17642.1"/>
    </source>
</evidence>
<evidence type="ECO:0000256" key="1">
    <source>
        <dbReference type="ARBA" id="ARBA00004496"/>
    </source>
</evidence>
<dbReference type="InterPro" id="IPR016195">
    <property type="entry name" value="Pol/histidinol_Pase-like"/>
</dbReference>
<dbReference type="RefSeq" id="WP_040048846.1">
    <property type="nucleotide sequence ID" value="NZ_FCNV02000001.1"/>
</dbReference>
<dbReference type="InterPro" id="IPR049821">
    <property type="entry name" value="PolIIIA_DnaE1_PHP"/>
</dbReference>
<evidence type="ECO:0000256" key="9">
    <source>
        <dbReference type="ARBA" id="ARBA00049244"/>
    </source>
</evidence>
<dbReference type="InterPro" id="IPR011708">
    <property type="entry name" value="DNA_pol3_alpha_NTPase_dom"/>
</dbReference>
<sequence length="1175" mass="130282">MSPMSDPRFVHLRVHSEFSIADGIVRLDDVVKAAAKDGQGALALTDLANAFGLVRFYKEARGKGIKPIAGCDVWITNPADRDKPSRLLLLVRDKIGYLNLCELLSRAWLTNQYRGRAEVMVEWLEEGLATGLLALSGAQGGDIGMALAAGNEASAERHATRWAQLFPNAFYIELQRAGQPGEQAYIQEAVALAAKLRLPVVATHPMQFMTPDDFTAHEARVCISEGDILANPRRQKRFTQDQFFRTQAEMCALFADIPSALANTVEIAKRCNLTLELGKPKLPLFPTPDGMSLDDYLVQLSKEGLEVRLQQLYPDDAEREAQRETYYARLEFECGTIIKMGFPGYFLIVADFIMWAKNNGVPVGPGRGSGAGSLVAYALGITDLDPLRYNLLFERFLNPERVSMPDFDIDFCQEGRDRVIQYVKGKYGADAVSQIATFGTMAAKAAVRDIGRVLDLGYMFTDGVAKLIPFKPGKHVTIADAMKEEPTLQERFDSEDEVHQLLELAQRVEGLTRNVGMHAGGVLIAPGKLTDFCPLYTQGEDGGVVSQYDKDDVEAVGLVKFDFLGLTTLTILDWAERYIRRLDPSKKDWSLAQVPLDDPASFTILKKANTVAVFQLESRGMQGMLKDAQPDRFEDIIALVALYRPGPMDLIPSFCARKHGREIVEYPDPRVEPVLKETYGIMVYQEQVMQMAQIIGGYSLGGADLLRRAMGKKKPEEMAQHRELFAEGAAKNGLSREKSDEIFDLMEKFAGYGFNKSHAAAYALLAYYTAWLKAHHPAEFMAANMSLAMDDTDKVKILFEDCITNGMAVLPPDINRSAYRFEPVAEADGKRSRTIRYGLGAVKGSGQNAIEEILRAREDGPFTDLFDFCERIDRRVVNRRTVEALIRAGAFDTVHANRAQLLASVPMAMEAADQAAANAMQAGLFDMGDAPLAKHEYVDEPAWSDKKRLQEEKTALGFYLSGHLFDAYKGEVRRFVRQKIGELKEGRDKLVAGVISSLRTQMTQRGKMLIVNLDDGSGQCEVTVFNEQFEANKALFKEDELLVVQGQARNDAFTGGIRFTVDTAMDLERARSRYAQSVKVEMNGNADALRLKRVLEAHTAGAETAPAPVAQPSRENGRSRQSAPIPNGLNVSIVYRSEHAEGEVRLGDAWRVKPTDELIMALRGEFAGSEVEVVY</sequence>
<dbReference type="Gene3D" id="1.10.10.1600">
    <property type="entry name" value="Bacterial DNA polymerase III alpha subunit, thumb domain"/>
    <property type="match status" value="1"/>
</dbReference>
<dbReference type="NCBIfam" id="NF004226">
    <property type="entry name" value="PRK05673.1"/>
    <property type="match status" value="1"/>
</dbReference>
<proteinExistence type="predicted"/>
<evidence type="ECO:0000256" key="8">
    <source>
        <dbReference type="ARBA" id="ARBA00022932"/>
    </source>
</evidence>
<dbReference type="Pfam" id="PF01336">
    <property type="entry name" value="tRNA_anti-codon"/>
    <property type="match status" value="1"/>
</dbReference>
<dbReference type="OrthoDB" id="9803237at2"/>
<dbReference type="SUPFAM" id="SSF89550">
    <property type="entry name" value="PHP domain-like"/>
    <property type="match status" value="1"/>
</dbReference>
<keyword evidence="8" id="KW-0239">DNA-directed DNA polymerase</keyword>
<dbReference type="PANTHER" id="PTHR32294">
    <property type="entry name" value="DNA POLYMERASE III SUBUNIT ALPHA"/>
    <property type="match status" value="1"/>
</dbReference>
<dbReference type="NCBIfam" id="TIGR00594">
    <property type="entry name" value="polc"/>
    <property type="match status" value="1"/>
</dbReference>
<dbReference type="CDD" id="cd07433">
    <property type="entry name" value="PHP_PolIIIA_DnaE1"/>
    <property type="match status" value="1"/>
</dbReference>
<dbReference type="AlphaFoldDB" id="A0A658QSV1"/>
<dbReference type="CDD" id="cd04485">
    <property type="entry name" value="DnaE_OBF"/>
    <property type="match status" value="1"/>
</dbReference>
<keyword evidence="5" id="KW-0808">Transferase</keyword>